<dbReference type="RefSeq" id="XP_020551871.1">
    <property type="nucleotide sequence ID" value="XM_020696212.1"/>
</dbReference>
<evidence type="ECO:0000313" key="4">
    <source>
        <dbReference type="RefSeq" id="XP_011087489.1"/>
    </source>
</evidence>
<accession>A0A6I9TRV3</accession>
<dbReference type="InterPro" id="IPR007529">
    <property type="entry name" value="Znf_HIT"/>
</dbReference>
<dbReference type="GO" id="GO:0031011">
    <property type="term" value="C:Ino80 complex"/>
    <property type="evidence" value="ECO:0007669"/>
    <property type="project" value="InterPro"/>
</dbReference>
<name>A0A6I9TRV3_SESIN</name>
<dbReference type="RefSeq" id="XP_011087489.1">
    <property type="nucleotide sequence ID" value="XM_011089187.2"/>
</dbReference>
<evidence type="ECO:0000259" key="2">
    <source>
        <dbReference type="SMART" id="SM01406"/>
    </source>
</evidence>
<dbReference type="InterPro" id="IPR029523">
    <property type="entry name" value="INO80B/Ies2"/>
</dbReference>
<feature type="compositionally biased region" description="Low complexity" evidence="1">
    <location>
        <begin position="175"/>
        <end position="187"/>
    </location>
</feature>
<sequence>MDNYSGPGLSTMSKPMRKRRSNLNRRPPNESQSPQEYRDSISLSSTPSDHVSDAPSEGNVVHEAMNWTKGLTSNQCISRASYTNLADAETVHNSYDMDRVFEESNSLNRSIEDNTAAASCKILTMSDNKMSEMLIGSVPSGQPGMTSDGIGTGSKFNKVKLKVGGVTHTIHTRSSSDGSSVAGTSATKSTPSDTIYPPHKLGHQENFDPHYFMGEKGGLRGVPWKDFSKIGFSFRKVDTLRVDAPEESVKPALKLGRSSKSKSIIKKYSSDEVYDVEDDEDDDEIRYLQKLKTSRIASYDNTEYEDDTRGKKLRKISRVMDRNIDGHALGIGDYDSSRSGKENKKSRSVRASEDTDYMEEEESVSDGEIEQKNKKQKKEPIDVSEYSKKESLITTRRRAILTGRDISPGLGASLIQFPDGLPPAPPRKPKEQLSEVEQQLKRAEAAQRRRIQNEKAARESEAEAIRKILGQDSSRKRREEKIKKRQEELAQERTANAATVASNVVRWVMGPSGTVVTFPDEIGLPSIFEPKLCSYPPPREKCAGPSCTNTYKYRDSKSKLPLCSLQCYKAINAKAQLLPAW</sequence>
<feature type="region of interest" description="Disordered" evidence="1">
    <location>
        <begin position="170"/>
        <end position="198"/>
    </location>
</feature>
<dbReference type="SMART" id="SM01406">
    <property type="entry name" value="PAPA-1"/>
    <property type="match status" value="1"/>
</dbReference>
<dbReference type="Proteomes" id="UP000504604">
    <property type="component" value="Linkage group LG8"/>
</dbReference>
<feature type="region of interest" description="Disordered" evidence="1">
    <location>
        <begin position="327"/>
        <end position="382"/>
    </location>
</feature>
<dbReference type="Pfam" id="PF04795">
    <property type="entry name" value="PAPA-1"/>
    <property type="match status" value="1"/>
</dbReference>
<dbReference type="PANTHER" id="PTHR21561">
    <property type="entry name" value="INO80 COMPLEX SUBUNIT B"/>
    <property type="match status" value="1"/>
</dbReference>
<dbReference type="GeneID" id="105168956"/>
<feature type="compositionally biased region" description="Basic and acidic residues" evidence="1">
    <location>
        <begin position="335"/>
        <end position="353"/>
    </location>
</feature>
<feature type="compositionally biased region" description="Basic and acidic residues" evidence="1">
    <location>
        <begin position="473"/>
        <end position="488"/>
    </location>
</feature>
<dbReference type="AlphaFoldDB" id="A0A6I9TRV3"/>
<feature type="compositionally biased region" description="Polar residues" evidence="1">
    <location>
        <begin position="29"/>
        <end position="49"/>
    </location>
</feature>
<evidence type="ECO:0000313" key="3">
    <source>
        <dbReference type="Proteomes" id="UP000504604"/>
    </source>
</evidence>
<feature type="region of interest" description="Disordered" evidence="1">
    <location>
        <begin position="1"/>
        <end position="58"/>
    </location>
</feature>
<reference evidence="4" key="1">
    <citation type="submission" date="2022-04" db="UniProtKB">
        <authorList>
            <consortium name="RefSeq"/>
        </authorList>
    </citation>
    <scope>IDENTIFICATION</scope>
</reference>
<gene>
    <name evidence="4 5 6" type="primary">LOC105168956</name>
</gene>
<evidence type="ECO:0000313" key="5">
    <source>
        <dbReference type="RefSeq" id="XP_011087490.1"/>
    </source>
</evidence>
<dbReference type="OrthoDB" id="2021186at2759"/>
<proteinExistence type="predicted"/>
<feature type="region of interest" description="Disordered" evidence="1">
    <location>
        <begin position="443"/>
        <end position="462"/>
    </location>
</feature>
<feature type="domain" description="INO80 complex subunit B-like conserved region" evidence="2">
    <location>
        <begin position="437"/>
        <end position="522"/>
    </location>
</feature>
<evidence type="ECO:0000256" key="1">
    <source>
        <dbReference type="SAM" id="MobiDB-lite"/>
    </source>
</evidence>
<dbReference type="Pfam" id="PF04438">
    <property type="entry name" value="zf-HIT"/>
    <property type="match status" value="1"/>
</dbReference>
<dbReference type="CDD" id="cd23021">
    <property type="entry name" value="zf-HIT_IN80B"/>
    <property type="match status" value="1"/>
</dbReference>
<feature type="region of interest" description="Disordered" evidence="1">
    <location>
        <begin position="413"/>
        <end position="436"/>
    </location>
</feature>
<dbReference type="PANTHER" id="PTHR21561:SF14">
    <property type="entry name" value="HIT ZINC FINGER AND PAPA-1-LIKE DOMAIN-CONTAINING PROTEIN"/>
    <property type="match status" value="1"/>
</dbReference>
<feature type="region of interest" description="Disordered" evidence="1">
    <location>
        <begin position="467"/>
        <end position="488"/>
    </location>
</feature>
<dbReference type="InterPro" id="IPR006880">
    <property type="entry name" value="INO80B_C"/>
</dbReference>
<dbReference type="GO" id="GO:0006338">
    <property type="term" value="P:chromatin remodeling"/>
    <property type="evidence" value="ECO:0007669"/>
    <property type="project" value="InterPro"/>
</dbReference>
<evidence type="ECO:0000313" key="6">
    <source>
        <dbReference type="RefSeq" id="XP_020551871.1"/>
    </source>
</evidence>
<feature type="compositionally biased region" description="Basic and acidic residues" evidence="1">
    <location>
        <begin position="369"/>
        <end position="382"/>
    </location>
</feature>
<protein>
    <submittedName>
        <fullName evidence="4">Uncharacterized protein LOC105168956</fullName>
    </submittedName>
</protein>
<dbReference type="KEGG" id="sind:105168956"/>
<dbReference type="CDD" id="cd22265">
    <property type="entry name" value="UDM1_RNF168"/>
    <property type="match status" value="1"/>
</dbReference>
<feature type="compositionally biased region" description="Acidic residues" evidence="1">
    <location>
        <begin position="354"/>
        <end position="368"/>
    </location>
</feature>
<keyword evidence="3" id="KW-1185">Reference proteome</keyword>
<dbReference type="RefSeq" id="XP_011087490.1">
    <property type="nucleotide sequence ID" value="XM_011089188.2"/>
</dbReference>
<organism evidence="4">
    <name type="scientific">Sesamum indicum</name>
    <name type="common">Oriental sesame</name>
    <name type="synonym">Sesamum orientale</name>
    <dbReference type="NCBI Taxonomy" id="4182"/>
    <lineage>
        <taxon>Eukaryota</taxon>
        <taxon>Viridiplantae</taxon>
        <taxon>Streptophyta</taxon>
        <taxon>Embryophyta</taxon>
        <taxon>Tracheophyta</taxon>
        <taxon>Spermatophyta</taxon>
        <taxon>Magnoliopsida</taxon>
        <taxon>eudicotyledons</taxon>
        <taxon>Gunneridae</taxon>
        <taxon>Pentapetalae</taxon>
        <taxon>asterids</taxon>
        <taxon>lamiids</taxon>
        <taxon>Lamiales</taxon>
        <taxon>Pedaliaceae</taxon>
        <taxon>Sesamum</taxon>
    </lineage>
</organism>